<feature type="compositionally biased region" description="Gly residues" evidence="1">
    <location>
        <begin position="27"/>
        <end position="46"/>
    </location>
</feature>
<dbReference type="EMBL" id="JAPTSV010000014">
    <property type="protein sequence ID" value="KAJ1520981.1"/>
    <property type="molecule type" value="Genomic_DNA"/>
</dbReference>
<dbReference type="SMART" id="SM00409">
    <property type="entry name" value="IG"/>
    <property type="match status" value="1"/>
</dbReference>
<feature type="compositionally biased region" description="Low complexity" evidence="1">
    <location>
        <begin position="76"/>
        <end position="85"/>
    </location>
</feature>
<feature type="domain" description="Ig-like" evidence="2">
    <location>
        <begin position="140"/>
        <end position="254"/>
    </location>
</feature>
<feature type="region of interest" description="Disordered" evidence="1">
    <location>
        <begin position="18"/>
        <end position="49"/>
    </location>
</feature>
<organism evidence="3 4">
    <name type="scientific">Megalurothrips usitatus</name>
    <name type="common">bean blossom thrips</name>
    <dbReference type="NCBI Taxonomy" id="439358"/>
    <lineage>
        <taxon>Eukaryota</taxon>
        <taxon>Metazoa</taxon>
        <taxon>Ecdysozoa</taxon>
        <taxon>Arthropoda</taxon>
        <taxon>Hexapoda</taxon>
        <taxon>Insecta</taxon>
        <taxon>Pterygota</taxon>
        <taxon>Neoptera</taxon>
        <taxon>Paraneoptera</taxon>
        <taxon>Thysanoptera</taxon>
        <taxon>Terebrantia</taxon>
        <taxon>Thripoidea</taxon>
        <taxon>Thripidae</taxon>
        <taxon>Megalurothrips</taxon>
    </lineage>
</organism>
<proteinExistence type="predicted"/>
<dbReference type="Pfam" id="PF07686">
    <property type="entry name" value="V-set"/>
    <property type="match status" value="1"/>
</dbReference>
<reference evidence="3" key="1">
    <citation type="submission" date="2022-12" db="EMBL/GenBank/DDBJ databases">
        <title>Chromosome-level genome assembly of the bean flower thrips Megalurothrips usitatus.</title>
        <authorList>
            <person name="Ma L."/>
            <person name="Liu Q."/>
            <person name="Li H."/>
            <person name="Cai W."/>
        </authorList>
    </citation>
    <scope>NUCLEOTIDE SEQUENCE</scope>
    <source>
        <strain evidence="3">Cailab_2022a</strain>
    </source>
</reference>
<dbReference type="Gene3D" id="2.60.40.10">
    <property type="entry name" value="Immunoglobulins"/>
    <property type="match status" value="1"/>
</dbReference>
<dbReference type="InterPro" id="IPR007110">
    <property type="entry name" value="Ig-like_dom"/>
</dbReference>
<dbReference type="SUPFAM" id="SSF48726">
    <property type="entry name" value="Immunoglobulin"/>
    <property type="match status" value="1"/>
</dbReference>
<comment type="caution">
    <text evidence="3">The sequence shown here is derived from an EMBL/GenBank/DDBJ whole genome shotgun (WGS) entry which is preliminary data.</text>
</comment>
<keyword evidence="4" id="KW-1185">Reference proteome</keyword>
<dbReference type="InterPro" id="IPR013783">
    <property type="entry name" value="Ig-like_fold"/>
</dbReference>
<evidence type="ECO:0000256" key="1">
    <source>
        <dbReference type="SAM" id="MobiDB-lite"/>
    </source>
</evidence>
<dbReference type="PANTHER" id="PTHR21261:SF15">
    <property type="entry name" value="BEATEN PATH IIIA, ISOFORM D-RELATED"/>
    <property type="match status" value="1"/>
</dbReference>
<dbReference type="InterPro" id="IPR036179">
    <property type="entry name" value="Ig-like_dom_sf"/>
</dbReference>
<dbReference type="FunFam" id="2.60.40.10:FF:000437">
    <property type="entry name" value="Beat-IIIc, isoform A"/>
    <property type="match status" value="1"/>
</dbReference>
<evidence type="ECO:0000313" key="3">
    <source>
        <dbReference type="EMBL" id="KAJ1520981.1"/>
    </source>
</evidence>
<evidence type="ECO:0000313" key="4">
    <source>
        <dbReference type="Proteomes" id="UP001075354"/>
    </source>
</evidence>
<dbReference type="Proteomes" id="UP001075354">
    <property type="component" value="Chromosome 14"/>
</dbReference>
<dbReference type="PROSITE" id="PS50835">
    <property type="entry name" value="IG_LIKE"/>
    <property type="match status" value="2"/>
</dbReference>
<protein>
    <recommendedName>
        <fullName evidence="2">Ig-like domain-containing protein</fullName>
    </recommendedName>
</protein>
<accession>A0AAV7X8V3</accession>
<feature type="domain" description="Ig-like" evidence="2">
    <location>
        <begin position="271"/>
        <end position="374"/>
    </location>
</feature>
<name>A0AAV7X8V3_9NEOP</name>
<sequence length="415" mass="44378">MLVCWSAGGEETTAWGIIGHPACRRPPGGGEGRGGEAAGDGGGGGAARRARFSAPEIGGEAKNCWWQGERPRRAGAEGSARAAGPPTRPPAELPNVVLFEATSREGRRLIHFQGCREARKRTRSGCRTRATRPAARCADPQTNETRTCVADCGALVIRVLRVPAWVPQHQSAHLLCQYEAQGQPLYSVKWYKNKKEFYRYMADEQPHIRTFHMDGIHVDESRSNDTTLHLSDATAATAGEYTCEVSLDAPTFLTAVTSARLNVVSLPTKGPKITGLDDAYVVGQTIDANCSIGPAWPRANLRWFLNGKEIDHRHQLSPSSAAAPPPATAAPSWRALRLPVETVIFDKGRRAELRCAATVGDLDAGSADFSATLGDMRVLGNQRLAQYSAATRASSATPAVLAAALGAAVVLRLGL</sequence>
<dbReference type="PANTHER" id="PTHR21261">
    <property type="entry name" value="BEAT PROTEIN"/>
    <property type="match status" value="1"/>
</dbReference>
<feature type="region of interest" description="Disordered" evidence="1">
    <location>
        <begin position="68"/>
        <end position="92"/>
    </location>
</feature>
<gene>
    <name evidence="3" type="ORF">ONE63_004053</name>
</gene>
<dbReference type="InterPro" id="IPR003599">
    <property type="entry name" value="Ig_sub"/>
</dbReference>
<dbReference type="AlphaFoldDB" id="A0AAV7X8V3"/>
<evidence type="ECO:0000259" key="2">
    <source>
        <dbReference type="PROSITE" id="PS50835"/>
    </source>
</evidence>
<dbReference type="InterPro" id="IPR013106">
    <property type="entry name" value="Ig_V-set"/>
</dbReference>